<keyword evidence="1" id="KW-0472">Membrane</keyword>
<accession>A0AAJ7NEQ1</accession>
<feature type="transmembrane region" description="Helical" evidence="1">
    <location>
        <begin position="245"/>
        <end position="263"/>
    </location>
</feature>
<feature type="signal peptide" evidence="2">
    <location>
        <begin position="1"/>
        <end position="22"/>
    </location>
</feature>
<dbReference type="Proteomes" id="UP000694925">
    <property type="component" value="Unplaced"/>
</dbReference>
<name>A0AAJ7NEQ1_9HYME</name>
<keyword evidence="2" id="KW-0732">Signal</keyword>
<sequence length="326" mass="37350">MQVVQSLVTHCLVLSLVQLVPCFSVTFEDGSSGEPVEARESQVLQPVQESANFNKTRQGKGLFDWIGLGTGRNVDPYMAKTNQGCLNGDLAECFKSQALSYFSDFFDHPRYDLNDHVKVVRMSRDIVQEVNRQPYEYSSEARSSDSEWDQLMKFALRKAEKFVKTVAIELHIPSEEAGENQVYAPRFLDEIADEIDTLEDKKDTLFSRHQLKRLLIPMLIVLKLFKLKLLLFLPLILGLASFKKFLGFLAIVIPGLIGFFKLYKPLTQNYHPPVYSQSGIAYPYYKENSYPYEQDIHHGSEYAGGYNRDVSFGQDLAYRGYQEYKS</sequence>
<keyword evidence="3" id="KW-1185">Reference proteome</keyword>
<evidence type="ECO:0000256" key="1">
    <source>
        <dbReference type="SAM" id="Phobius"/>
    </source>
</evidence>
<dbReference type="InterPro" id="IPR012464">
    <property type="entry name" value="DUF1676"/>
</dbReference>
<reference evidence="4" key="1">
    <citation type="submission" date="2025-08" db="UniProtKB">
        <authorList>
            <consortium name="RefSeq"/>
        </authorList>
    </citation>
    <scope>IDENTIFICATION</scope>
    <source>
        <tissue evidence="4">Whole body</tissue>
    </source>
</reference>
<dbReference type="PANTHER" id="PTHR21879">
    <property type="entry name" value="FI03362P-RELATED-RELATED"/>
    <property type="match status" value="1"/>
</dbReference>
<proteinExistence type="predicted"/>
<keyword evidence="1" id="KW-0812">Transmembrane</keyword>
<dbReference type="PANTHER" id="PTHR21879:SF10">
    <property type="entry name" value="LP14110P"/>
    <property type="match status" value="1"/>
</dbReference>
<keyword evidence="1" id="KW-1133">Transmembrane helix</keyword>
<feature type="chain" id="PRO_5042460688" evidence="2">
    <location>
        <begin position="23"/>
        <end position="326"/>
    </location>
</feature>
<dbReference type="GeneID" id="108631850"/>
<feature type="transmembrane region" description="Helical" evidence="1">
    <location>
        <begin position="214"/>
        <end position="239"/>
    </location>
</feature>
<dbReference type="CTD" id="40756"/>
<dbReference type="GO" id="GO:0016020">
    <property type="term" value="C:membrane"/>
    <property type="evidence" value="ECO:0007669"/>
    <property type="project" value="TreeGrafter"/>
</dbReference>
<organism evidence="3 4">
    <name type="scientific">Ceratina calcarata</name>
    <dbReference type="NCBI Taxonomy" id="156304"/>
    <lineage>
        <taxon>Eukaryota</taxon>
        <taxon>Metazoa</taxon>
        <taxon>Ecdysozoa</taxon>
        <taxon>Arthropoda</taxon>
        <taxon>Hexapoda</taxon>
        <taxon>Insecta</taxon>
        <taxon>Pterygota</taxon>
        <taxon>Neoptera</taxon>
        <taxon>Endopterygota</taxon>
        <taxon>Hymenoptera</taxon>
        <taxon>Apocrita</taxon>
        <taxon>Aculeata</taxon>
        <taxon>Apoidea</taxon>
        <taxon>Anthophila</taxon>
        <taxon>Apidae</taxon>
        <taxon>Ceratina</taxon>
        <taxon>Zadontomerus</taxon>
    </lineage>
</organism>
<dbReference type="Pfam" id="PF07898">
    <property type="entry name" value="DUF1676"/>
    <property type="match status" value="1"/>
</dbReference>
<dbReference type="RefSeq" id="XP_017891508.1">
    <property type="nucleotide sequence ID" value="XM_018036019.2"/>
</dbReference>
<evidence type="ECO:0000313" key="4">
    <source>
        <dbReference type="RefSeq" id="XP_017891508.1"/>
    </source>
</evidence>
<evidence type="ECO:0000313" key="3">
    <source>
        <dbReference type="Proteomes" id="UP000694925"/>
    </source>
</evidence>
<protein>
    <submittedName>
        <fullName evidence="4">Uncharacterized protein LOC108631850</fullName>
    </submittedName>
</protein>
<evidence type="ECO:0000256" key="2">
    <source>
        <dbReference type="SAM" id="SignalP"/>
    </source>
</evidence>
<dbReference type="AlphaFoldDB" id="A0AAJ7NEQ1"/>
<gene>
    <name evidence="4" type="primary">LOC108631850</name>
</gene>
<dbReference type="KEGG" id="ccal:108631850"/>